<sequence length="127" mass="13075">MALNKTATQILSGATVAANSSSSASTGVDLSQAVDFGIGYQMTFHASATKGARVELFADPEGASVSFTVGTYADPCDSGDVDVDAGHQVQGFVQMQRAAKFVKAKVRNLDTGQSITGASLWAIVQTP</sequence>
<gene>
    <name evidence="1" type="ORF">MESMT1_1984</name>
    <name evidence="2" type="ORF">SAMN02910340_02104</name>
</gene>
<organism evidence="2 4">
    <name type="scientific">Methanosarcina thermophila</name>
    <dbReference type="NCBI Taxonomy" id="2210"/>
    <lineage>
        <taxon>Archaea</taxon>
        <taxon>Methanobacteriati</taxon>
        <taxon>Methanobacteriota</taxon>
        <taxon>Stenosarchaea group</taxon>
        <taxon>Methanomicrobia</taxon>
        <taxon>Methanosarcinales</taxon>
        <taxon>Methanosarcinaceae</taxon>
        <taxon>Methanosarcina</taxon>
    </lineage>
</organism>
<accession>A0A3G9CVP9</accession>
<name>A0A1I7AF03_METTE</name>
<dbReference type="EMBL" id="AP017646">
    <property type="protein sequence ID" value="BAW29914.1"/>
    <property type="molecule type" value="Genomic_DNA"/>
</dbReference>
<dbReference type="RefSeq" id="WP_149761821.1">
    <property type="nucleotide sequence ID" value="NZ_FPAO01000008.1"/>
</dbReference>
<proteinExistence type="predicted"/>
<evidence type="ECO:0000313" key="1">
    <source>
        <dbReference type="EMBL" id="BAW29914.1"/>
    </source>
</evidence>
<dbReference type="Proteomes" id="UP000265557">
    <property type="component" value="Chromosome"/>
</dbReference>
<reference evidence="1 3" key="1">
    <citation type="submission" date="2016-09" db="EMBL/GenBank/DDBJ databases">
        <title>Complete Genome Sequence of Methanosarcina thermophila MT-1.</title>
        <authorList>
            <person name="Kouzuma A."/>
        </authorList>
    </citation>
    <scope>NUCLEOTIDE SEQUENCE [LARGE SCALE GENOMIC DNA]</scope>
    <source>
        <strain evidence="1 3">MT-1</strain>
    </source>
</reference>
<accession>A0A1I7AF03</accession>
<protein>
    <submittedName>
        <fullName evidence="2">Uncharacterized protein</fullName>
    </submittedName>
</protein>
<evidence type="ECO:0000313" key="2">
    <source>
        <dbReference type="EMBL" id="SFT73511.1"/>
    </source>
</evidence>
<keyword evidence="4" id="KW-1185">Reference proteome</keyword>
<reference evidence="2 4" key="2">
    <citation type="submission" date="2016-10" db="EMBL/GenBank/DDBJ databases">
        <authorList>
            <person name="Varghese N."/>
            <person name="Submissions S."/>
        </authorList>
    </citation>
    <scope>NUCLEOTIDE SEQUENCE [LARGE SCALE GENOMIC DNA]</scope>
    <source>
        <strain evidence="2 4">DSM 11855</strain>
    </source>
</reference>
<evidence type="ECO:0000313" key="4">
    <source>
        <dbReference type="Proteomes" id="UP000323733"/>
    </source>
</evidence>
<evidence type="ECO:0000313" key="3">
    <source>
        <dbReference type="Proteomes" id="UP000265557"/>
    </source>
</evidence>
<dbReference type="AlphaFoldDB" id="A0A1I7AF03"/>
<dbReference type="EMBL" id="FPAO01000008">
    <property type="protein sequence ID" value="SFT73511.1"/>
    <property type="molecule type" value="Genomic_DNA"/>
</dbReference>
<dbReference type="Proteomes" id="UP000323733">
    <property type="component" value="Unassembled WGS sequence"/>
</dbReference>